<dbReference type="InterPro" id="IPR005693">
    <property type="entry name" value="Mce"/>
</dbReference>
<gene>
    <name evidence="4" type="ORF">SAMN05192558_105359</name>
</gene>
<feature type="compositionally biased region" description="Pro residues" evidence="1">
    <location>
        <begin position="368"/>
        <end position="377"/>
    </location>
</feature>
<dbReference type="InterPro" id="IPR052336">
    <property type="entry name" value="MlaD_Phospholipid_Transporter"/>
</dbReference>
<sequence length="415" mass="43070">MLTRKTKIQFVLFLVIAVVGVTYAGARYAGLDRLFGSRGYVVTVRLADSGGIFTNAEVAYRGVTIGRVGELRLSRDGLDVDLDIDPAAPPIPADVTAVVANRSAIGEQFVDLRPDSDGGPQLAQGSVIPRERTRIPRAPEVLLENLDRLVTSVPIDSLRTVVDELDQAFTGAGPQLQGLLDHTASLTAASTEHLPQTKALLADGRTVLATQQRDSAQILALAQGFNQLAARLKSSDPDLRRLITVSPQVADLVDGILRESGSGFGVVFANLLTISDITTSRKAGIEQILVAYPIIGGQINTLLPGDGTAHMGLVLNTADPVVCTRGYEGTVQRAGSDNSPAAVNKDAYCAEPPGSPINVRGSSNAPFPGMPPAPARSPQPDAAGGPGSTAGLPGMPGLAGPAGAPTITRLFGLAT</sequence>
<name>A0A1H0NI95_9PSEU</name>
<dbReference type="Proteomes" id="UP000199651">
    <property type="component" value="Unassembled WGS sequence"/>
</dbReference>
<dbReference type="NCBIfam" id="TIGR00996">
    <property type="entry name" value="Mtu_fam_mce"/>
    <property type="match status" value="1"/>
</dbReference>
<evidence type="ECO:0000259" key="3">
    <source>
        <dbReference type="Pfam" id="PF11887"/>
    </source>
</evidence>
<dbReference type="PANTHER" id="PTHR33371:SF16">
    <property type="entry name" value="MCE-FAMILY PROTEIN MCE3F"/>
    <property type="match status" value="1"/>
</dbReference>
<evidence type="ECO:0000256" key="1">
    <source>
        <dbReference type="SAM" id="MobiDB-lite"/>
    </source>
</evidence>
<feature type="domain" description="Mammalian cell entry C-terminal" evidence="3">
    <location>
        <begin position="121"/>
        <end position="285"/>
    </location>
</feature>
<feature type="compositionally biased region" description="Low complexity" evidence="1">
    <location>
        <begin position="390"/>
        <end position="405"/>
    </location>
</feature>
<dbReference type="AlphaFoldDB" id="A0A1H0NI95"/>
<evidence type="ECO:0000313" key="5">
    <source>
        <dbReference type="Proteomes" id="UP000199651"/>
    </source>
</evidence>
<dbReference type="GO" id="GO:0005576">
    <property type="term" value="C:extracellular region"/>
    <property type="evidence" value="ECO:0007669"/>
    <property type="project" value="TreeGrafter"/>
</dbReference>
<evidence type="ECO:0000259" key="2">
    <source>
        <dbReference type="Pfam" id="PF02470"/>
    </source>
</evidence>
<dbReference type="PANTHER" id="PTHR33371">
    <property type="entry name" value="INTERMEMBRANE PHOSPHOLIPID TRANSPORT SYSTEM BINDING PROTEIN MLAD-RELATED"/>
    <property type="match status" value="1"/>
</dbReference>
<feature type="domain" description="Mce/MlaD" evidence="2">
    <location>
        <begin position="38"/>
        <end position="114"/>
    </location>
</feature>
<dbReference type="InterPro" id="IPR024516">
    <property type="entry name" value="Mce_C"/>
</dbReference>
<organism evidence="4 5">
    <name type="scientific">Actinokineospora alba</name>
    <dbReference type="NCBI Taxonomy" id="504798"/>
    <lineage>
        <taxon>Bacteria</taxon>
        <taxon>Bacillati</taxon>
        <taxon>Actinomycetota</taxon>
        <taxon>Actinomycetes</taxon>
        <taxon>Pseudonocardiales</taxon>
        <taxon>Pseudonocardiaceae</taxon>
        <taxon>Actinokineospora</taxon>
    </lineage>
</organism>
<reference evidence="5" key="1">
    <citation type="submission" date="2016-10" db="EMBL/GenBank/DDBJ databases">
        <authorList>
            <person name="Varghese N."/>
            <person name="Submissions S."/>
        </authorList>
    </citation>
    <scope>NUCLEOTIDE SEQUENCE [LARGE SCALE GENOMIC DNA]</scope>
    <source>
        <strain evidence="5">IBRC-M 10655</strain>
    </source>
</reference>
<evidence type="ECO:0000313" key="4">
    <source>
        <dbReference type="EMBL" id="SDO92389.1"/>
    </source>
</evidence>
<dbReference type="Pfam" id="PF02470">
    <property type="entry name" value="MlaD"/>
    <property type="match status" value="1"/>
</dbReference>
<dbReference type="InterPro" id="IPR003399">
    <property type="entry name" value="Mce/MlaD"/>
</dbReference>
<dbReference type="EMBL" id="FNJB01000005">
    <property type="protein sequence ID" value="SDO92389.1"/>
    <property type="molecule type" value="Genomic_DNA"/>
</dbReference>
<dbReference type="OrthoDB" id="4741753at2"/>
<dbReference type="RefSeq" id="WP_091375212.1">
    <property type="nucleotide sequence ID" value="NZ_FNDV01000002.1"/>
</dbReference>
<protein>
    <submittedName>
        <fullName evidence="4">Phospholipid/cholesterol/gamma-HCH transport system substrate-binding protein</fullName>
    </submittedName>
</protein>
<accession>A0A1H0NI95</accession>
<dbReference type="Pfam" id="PF11887">
    <property type="entry name" value="Mce4_CUP1"/>
    <property type="match status" value="1"/>
</dbReference>
<dbReference type="STRING" id="504798.SAMN05421871_102409"/>
<keyword evidence="5" id="KW-1185">Reference proteome</keyword>
<feature type="region of interest" description="Disordered" evidence="1">
    <location>
        <begin position="352"/>
        <end position="405"/>
    </location>
</feature>
<proteinExistence type="predicted"/>